<name>A0A2T0VHF5_9MICO</name>
<sequence length="106" mass="11703">MDIESVTEKNSVEYKTAAEVPFLIWYANKAIIVTLDQLQAFKDAAATATAPEWYYFGLTGVLLGAGVPVIFEPDVAPHEKGVFYIDYRNYAGDGFFDAMEPGIQLS</sequence>
<organism evidence="1 2">
    <name type="scientific">Glaciihabitans tibetensis</name>
    <dbReference type="NCBI Taxonomy" id="1266600"/>
    <lineage>
        <taxon>Bacteria</taxon>
        <taxon>Bacillati</taxon>
        <taxon>Actinomycetota</taxon>
        <taxon>Actinomycetes</taxon>
        <taxon>Micrococcales</taxon>
        <taxon>Microbacteriaceae</taxon>
        <taxon>Glaciihabitans</taxon>
    </lineage>
</organism>
<comment type="caution">
    <text evidence="1">The sequence shown here is derived from an EMBL/GenBank/DDBJ whole genome shotgun (WGS) entry which is preliminary data.</text>
</comment>
<accession>A0A2T0VHF5</accession>
<reference evidence="1 2" key="1">
    <citation type="submission" date="2018-03" db="EMBL/GenBank/DDBJ databases">
        <title>Genomic Encyclopedia of Type Strains, Phase III (KMG-III): the genomes of soil and plant-associated and newly described type strains.</title>
        <authorList>
            <person name="Whitman W."/>
        </authorList>
    </citation>
    <scope>NUCLEOTIDE SEQUENCE [LARGE SCALE GENOMIC DNA]</scope>
    <source>
        <strain evidence="1 2">CGMCC 1.12484</strain>
    </source>
</reference>
<dbReference type="EMBL" id="PVTL01000002">
    <property type="protein sequence ID" value="PRY69503.1"/>
    <property type="molecule type" value="Genomic_DNA"/>
</dbReference>
<dbReference type="RefSeq" id="WP_106210335.1">
    <property type="nucleotide sequence ID" value="NZ_PVTL01000002.1"/>
</dbReference>
<keyword evidence="2" id="KW-1185">Reference proteome</keyword>
<gene>
    <name evidence="1" type="ORF">B0I08_102178</name>
</gene>
<protein>
    <submittedName>
        <fullName evidence="1">Uncharacterized protein</fullName>
    </submittedName>
</protein>
<proteinExistence type="predicted"/>
<dbReference type="AlphaFoldDB" id="A0A2T0VHF5"/>
<evidence type="ECO:0000313" key="1">
    <source>
        <dbReference type="EMBL" id="PRY69503.1"/>
    </source>
</evidence>
<evidence type="ECO:0000313" key="2">
    <source>
        <dbReference type="Proteomes" id="UP000237983"/>
    </source>
</evidence>
<dbReference type="Proteomes" id="UP000237983">
    <property type="component" value="Unassembled WGS sequence"/>
</dbReference>